<protein>
    <recommendedName>
        <fullName evidence="3">Squalene cyclase C-terminal domain-containing protein</fullName>
    </recommendedName>
</protein>
<accession>A0ABN0WTQ5</accession>
<feature type="domain" description="Squalene cyclase C-terminal" evidence="3">
    <location>
        <begin position="321"/>
        <end position="490"/>
    </location>
</feature>
<keyword evidence="5" id="KW-1185">Reference proteome</keyword>
<dbReference type="SUPFAM" id="SSF48239">
    <property type="entry name" value="Terpenoid cyclases/Protein prenyltransferases"/>
    <property type="match status" value="2"/>
</dbReference>
<sequence>MAATARLRFHLTSRIGPDGALREPCHSRVLESALLLTLLERARKETVARSRLTAYLNSHRDSSQPLDRLLARAALGRRTERADLLDVDDFLSRAPDFTGPRKRALLDAVLYLLGAGLAPQAPAPRAFSQRFLHPWARVQVTAVKVILAHAHGLIDTFRDEDVSLLRSTQRTGTVWEGNLLIHLSVLHALALAPGHDQLVTEGIRTALEHQRADGGMPFICNEDTWATAIAGVALHATGAGRPVMERIAGRLIALQQPNGGWSHSEHAQLTDVDCTSVAVEALHLTDPAAHRPRIRRAVGALHAVRGQDGGFPTYLSGAPSEACMTAAAANALSTQGTAQHDMLAQTLAYLTSQQREDGTFPPDWSSSRHHTVFRATLAATAGADAPDDPVQGMTRRCRKLVLDTQNADGGWGQQDGAASDALSTAYALITLTTAGAGPEALAAATGATAYLLTQQRPDGSIAGVPDSIGPRPFGFAIPVLTDAFTLLALGHLTHRVAPEAPTTARRPTRSALPDPTACRAHPGRPAASRQTHETSHRRSHTP</sequence>
<evidence type="ECO:0000256" key="1">
    <source>
        <dbReference type="ARBA" id="ARBA00022723"/>
    </source>
</evidence>
<dbReference type="InterPro" id="IPR032696">
    <property type="entry name" value="SQ_cyclase_C"/>
</dbReference>
<dbReference type="Pfam" id="PF13243">
    <property type="entry name" value="SQHop_cyclase_C"/>
    <property type="match status" value="1"/>
</dbReference>
<reference evidence="4 5" key="1">
    <citation type="journal article" date="2019" name="Int. J. Syst. Evol. Microbiol.">
        <title>The Global Catalogue of Microorganisms (GCM) 10K type strain sequencing project: providing services to taxonomists for standard genome sequencing and annotation.</title>
        <authorList>
            <consortium name="The Broad Institute Genomics Platform"/>
            <consortium name="The Broad Institute Genome Sequencing Center for Infectious Disease"/>
            <person name="Wu L."/>
            <person name="Ma J."/>
        </authorList>
    </citation>
    <scope>NUCLEOTIDE SEQUENCE [LARGE SCALE GENOMIC DNA]</scope>
    <source>
        <strain evidence="4 5">JCM 4565</strain>
    </source>
</reference>
<organism evidence="4 5">
    <name type="scientific">Streptomyces blastmyceticus</name>
    <dbReference type="NCBI Taxonomy" id="68180"/>
    <lineage>
        <taxon>Bacteria</taxon>
        <taxon>Bacillati</taxon>
        <taxon>Actinomycetota</taxon>
        <taxon>Actinomycetes</taxon>
        <taxon>Kitasatosporales</taxon>
        <taxon>Streptomycetaceae</taxon>
        <taxon>Streptomyces</taxon>
    </lineage>
</organism>
<feature type="region of interest" description="Disordered" evidence="2">
    <location>
        <begin position="498"/>
        <end position="542"/>
    </location>
</feature>
<evidence type="ECO:0000256" key="2">
    <source>
        <dbReference type="SAM" id="MobiDB-lite"/>
    </source>
</evidence>
<evidence type="ECO:0000313" key="5">
    <source>
        <dbReference type="Proteomes" id="UP001500063"/>
    </source>
</evidence>
<gene>
    <name evidence="4" type="ORF">GCM10010319_23430</name>
</gene>
<name>A0ABN0WTQ5_9ACTN</name>
<dbReference type="EMBL" id="BAAABW010000013">
    <property type="protein sequence ID" value="GAA0346316.1"/>
    <property type="molecule type" value="Genomic_DNA"/>
</dbReference>
<dbReference type="InterPro" id="IPR008930">
    <property type="entry name" value="Terpenoid_cyclase/PrenylTrfase"/>
</dbReference>
<dbReference type="CDD" id="cd00688">
    <property type="entry name" value="ISOPREN_C2_like"/>
    <property type="match status" value="1"/>
</dbReference>
<proteinExistence type="predicted"/>
<keyword evidence="1" id="KW-0479">Metal-binding</keyword>
<dbReference type="Proteomes" id="UP001500063">
    <property type="component" value="Unassembled WGS sequence"/>
</dbReference>
<dbReference type="RefSeq" id="WP_344117700.1">
    <property type="nucleotide sequence ID" value="NZ_BAAABW010000013.1"/>
</dbReference>
<comment type="caution">
    <text evidence="4">The sequence shown here is derived from an EMBL/GenBank/DDBJ whole genome shotgun (WGS) entry which is preliminary data.</text>
</comment>
<evidence type="ECO:0000313" key="4">
    <source>
        <dbReference type="EMBL" id="GAA0346316.1"/>
    </source>
</evidence>
<evidence type="ECO:0000259" key="3">
    <source>
        <dbReference type="Pfam" id="PF13243"/>
    </source>
</evidence>
<dbReference type="Gene3D" id="1.50.10.20">
    <property type="match status" value="2"/>
</dbReference>